<feature type="compositionally biased region" description="Acidic residues" evidence="1">
    <location>
        <begin position="394"/>
        <end position="409"/>
    </location>
</feature>
<feature type="compositionally biased region" description="Polar residues" evidence="1">
    <location>
        <begin position="606"/>
        <end position="617"/>
    </location>
</feature>
<gene>
    <name evidence="3" type="ORF">HMPREF9473_01293</name>
</gene>
<dbReference type="Gene3D" id="2.160.20.110">
    <property type="match status" value="7"/>
</dbReference>
<evidence type="ECO:0000256" key="1">
    <source>
        <dbReference type="SAM" id="MobiDB-lite"/>
    </source>
</evidence>
<protein>
    <recommendedName>
        <fullName evidence="5">GLUG domain-containing protein</fullName>
    </recommendedName>
</protein>
<evidence type="ECO:0000313" key="4">
    <source>
        <dbReference type="Proteomes" id="UP000005384"/>
    </source>
</evidence>
<name>G5ICV8_9FIRM</name>
<keyword evidence="4" id="KW-1185">Reference proteome</keyword>
<reference evidence="3 4" key="1">
    <citation type="submission" date="2011-08" db="EMBL/GenBank/DDBJ databases">
        <title>The Genome Sequence of Clostridium hathewayi WAL-18680.</title>
        <authorList>
            <consortium name="The Broad Institute Genome Sequencing Platform"/>
            <person name="Earl A."/>
            <person name="Ward D."/>
            <person name="Feldgarden M."/>
            <person name="Gevers D."/>
            <person name="Finegold S.M."/>
            <person name="Summanen P.H."/>
            <person name="Molitoris D.R."/>
            <person name="Song M."/>
            <person name="Daigneault M."/>
            <person name="Allen-Vercoe E."/>
            <person name="Young S.K."/>
            <person name="Zeng Q."/>
            <person name="Gargeya S."/>
            <person name="Fitzgerald M."/>
            <person name="Haas B."/>
            <person name="Abouelleil A."/>
            <person name="Alvarado L."/>
            <person name="Arachchi H.M."/>
            <person name="Berlin A."/>
            <person name="Brown A."/>
            <person name="Chapman S.B."/>
            <person name="Chen Z."/>
            <person name="Dunbar C."/>
            <person name="Freedman E."/>
            <person name="Gearin G."/>
            <person name="Gellesch M."/>
            <person name="Goldberg J."/>
            <person name="Griggs A."/>
            <person name="Gujja S."/>
            <person name="Heiman D."/>
            <person name="Howarth C."/>
            <person name="Larson L."/>
            <person name="Lui A."/>
            <person name="MacDonald P.J.P."/>
            <person name="Montmayeur A."/>
            <person name="Murphy C."/>
            <person name="Neiman D."/>
            <person name="Pearson M."/>
            <person name="Priest M."/>
            <person name="Roberts A."/>
            <person name="Saif S."/>
            <person name="Shea T."/>
            <person name="Shenoy N."/>
            <person name="Sisk P."/>
            <person name="Stolte C."/>
            <person name="Sykes S."/>
            <person name="Wortman J."/>
            <person name="Nusbaum C."/>
            <person name="Birren B."/>
        </authorList>
    </citation>
    <scope>NUCLEOTIDE SEQUENCE [LARGE SCALE GENOMIC DNA]</scope>
    <source>
        <strain evidence="3 4">WAL-18680</strain>
    </source>
</reference>
<feature type="transmembrane region" description="Helical" evidence="2">
    <location>
        <begin position="16"/>
        <end position="36"/>
    </location>
</feature>
<keyword evidence="2" id="KW-1133">Transmembrane helix</keyword>
<organism evidence="3 4">
    <name type="scientific">Hungatella hathewayi WAL-18680</name>
    <dbReference type="NCBI Taxonomy" id="742737"/>
    <lineage>
        <taxon>Bacteria</taxon>
        <taxon>Bacillati</taxon>
        <taxon>Bacillota</taxon>
        <taxon>Clostridia</taxon>
        <taxon>Lachnospirales</taxon>
        <taxon>Lachnospiraceae</taxon>
        <taxon>Hungatella</taxon>
    </lineage>
</organism>
<evidence type="ECO:0000313" key="3">
    <source>
        <dbReference type="EMBL" id="EHI60729.1"/>
    </source>
</evidence>
<dbReference type="HOGENOM" id="CLU_000217_1_0_9"/>
<feature type="region of interest" description="Disordered" evidence="1">
    <location>
        <begin position="600"/>
        <end position="620"/>
    </location>
</feature>
<comment type="caution">
    <text evidence="3">The sequence shown here is derived from an EMBL/GenBank/DDBJ whole genome shotgun (WGS) entry which is preliminary data.</text>
</comment>
<keyword evidence="2" id="KW-0472">Membrane</keyword>
<dbReference type="EMBL" id="ADLN01000012">
    <property type="protein sequence ID" value="EHI60729.1"/>
    <property type="molecule type" value="Genomic_DNA"/>
</dbReference>
<dbReference type="PATRIC" id="fig|742737.3.peg.1302"/>
<proteinExistence type="predicted"/>
<dbReference type="OrthoDB" id="1947361at2"/>
<feature type="region of interest" description="Disordered" evidence="1">
    <location>
        <begin position="183"/>
        <end position="334"/>
    </location>
</feature>
<feature type="compositionally biased region" description="Acidic residues" evidence="1">
    <location>
        <begin position="224"/>
        <end position="260"/>
    </location>
</feature>
<sequence length="2784" mass="289968">MSHFRLHTRTNGKDRLKFVIAGIACILAVGAAGYALHSIGTARAKSRETVELHTGEELEQYLLDSESEDYNLNGRYQLEADLSLGWLEQSIGTNVEPFTGTFDGNGHIISGLTRPLFGVVEGGAIQNLFFSEAEIVHPFTYFDGDEYVDGYGALAAYAVDTVIRNCGMSGEIKTASPAEAEYQVGKASPAEAEEVKGPGALESTGGPGVLEESRTESGSSAETEPPEIEPSESEPSESEPFESEPSESEPSESESSENEPSESQPAGNEEETKHTGDGTEIESTADIRPGDDVADELGTGTEAEPTSDLIEAGEETGAGETSGAEIVISGSDESGANITKTETVAFYPVRRQLLTKTSSVVDAGAEGALIASPSEAEDSSVASPPDAEQTDPMTDQEGENDNDAGEETEAELEYIGNPAGDIYILVTAERVAAGGLVAQTAGETLIADSFVLVMIGSDLKEVDTYAGGLAGILGGNTRAENSYASGLVNSNDVTGGFAAVNSGTIQNCYSTMTIGETGNVRGAFTASGNGILSGCVYDLQLACVKEENILTDNSIADDSMAEAETVESAELTESASDVAEVENHAGMKQIGPGEWVETEPLDEETQPSNQETQPMPEQDLRTQTDAEMEAGREFRLKGLSTAQMTGTETQIPGIWYLAENAYPQIEYFALQEQELIVENSKASVIALVLPDGLTLMDVLEEGDIVLPLEVDGQEIQWDTEGDIRINENNQVVTDGKVSVSIHEAPEVGASLTEQEVETTTSSQTETDKEPISKSNPVSQPGEGSPGTGLRLKASVGGVTRSFSLTALKEGSGYASWADVGAEFSKSTGTMSGMTVPEKNADGYYEIYSAGQLAWFAYQVNQNTETSMQSANVKLMADIDLDGADSYGGSRDNPLPWIPIGTADGSIYYKGTFDGNGHIIDYMKVEGQDGYTGFMAAVGGGAKIRRLGIGPNSSVTAKTGGNAFTDGTAALAGGVIAEAGKDQIVIEGCYNRAAVIGKSDHTGAFVGHGEVEDPGDQRITNCYNAGSISVADGASGTASAIAGTFSNDTAAGGIRNCCWISGGSATFSGRAVSSVSRSAMTVEQAKPVTAEDMKAGETVALLNESVSEPLWQYQPWNNDNDGYPLLSGRSADAPTNWSEVGAAMAAAGKTLTGTGTAAAPFQIGTAEDLALFAHKTNANETNADGTGFCVELTADINLFGIGYVSYEPSMANIDYAFEWGGMFTDSRYTGTFDGKGHHVSFLRITESGTYIGFMRYLGNGAVIKDFGIESGKIQLSRGIRISALIGNAKGNNIQILRCWNKADIPIGNYEVMGGILGAFEGGSNLLIDGCYNEGDVGSLNGSNIGGIAGKIFSGSAIIRNCYNAGTITGRTCLGGVVGTFMNGSQLVTQCYNIGQVDGDRTLSETKPILGHMAGPARNNYYYLPDAVPQSGCKSLTEVQLKSWAAAFALNGSQLSQSTGISWTFDPAGIEYPKIGTLPPADDWSVVGQGCLDELIGSPVTGDGDGGVRYCIESAEHLAAMQVEVSKGKQNSDAILLSDLDLTGMPYGGTDAKPLQWRPIGNSTNPYTGDFNGNGKVISHMRVVEDGYAGLFGCAGGGAKIRRLGLDGNCTVTAVSPGNSSEEGTAAFVGAVVSAAGEDTQIVIEDSYNRAKVTGKGSGTGAFVGTDIGTIPGKQRITACYNAGNITTASGAAKVIAGSFENGTDSSVGGIYNCYWDQETSGAGSVAGGSRVRLKDNQSYSTSDMKSLAMASRMNQASGVPLWQYAADKNLGYPSFGTMTVESWEDVGIKATAPLPKNTSSMGTAGTSSNPYQIETPSELAWFAWEAGSAKEKTGLCAELLADIELFGEVYTGNSYDPGDADILLKALVWKPIGREHEDYRYSGTFRGNNHTISYMYADRDGAAGLFGSLGTGAVIENVKLSDSLIKADGNGRYTGGIAGSILGADVTIRECENKGKLSSSGAYVGGMAGYIAGTDAKIAGCWNSGTIESTAGNDVGGIAGAIAADTIIDGCYNLAGSAVDGTTGSNTGGILGRAITGTLTLRNSYNQGTVSGGANVGGIAGILSLPTQAVTGCYNAGAVTGASNVGAVVGISTSSDSVTYCFYDKEKSQPTVDTYAKGMETDKFATWGAAFGLNGERLVQTSSSYVSWTYVAGGGAVYPEYGTLPDADSWETVARGLTDGFIAMETPAGDPLEIKTAEQLAWFAKQINEGTVSADTNVVLTANLDLRGSRYVSSGQLSWIPIGKDSRHSYRGTFRGSGTRVYELSGLSVNNTGTAGLFGTVGTGGRVSGIGIITGSITGDVAGGIAGTASGTAEISRCFNRGGTVLGALFAGGVVGKMEGNATVKHCYALETSVTGTGNTACAGGIAGDGSAGIIQNSYQASFGSNCITVAGSGSAGSIAGKTGADTISQCYSDKTLADSGSVIPFDTSSDTARQAQTDDLNTFGGNEYKGVDRVWFTSLEEEATKGMPSLEAPEMLTVEVDPGAVTESGGVLAGAEGSWGGPMTLPSNVLLRGIRQETGGSSQPAFILKSKSVITSGFHTYGTDNAHQNLAVETGGIDLADCAMSLTAPRVTISSLSPLKLYNGAAYIYPEKRTLLLDLAGKTGSGADQKMKRFEVRIEIKGVTRSTLDVTVTKTATITLTPGVKPKAYSTGMVLTNNEAYPIQFGITSVKEKELSDSIDVKLTPIDNSYVIDNSVPITGADQKVKLGVKGYFSAGEQEIYFDPKALPWLSCYVGYGKAFQYSYFMEYSLIHAGGEKRFGFDIIYQFDIPKDDVGDVIKPVSGT</sequence>
<keyword evidence="2" id="KW-0812">Transmembrane</keyword>
<dbReference type="Proteomes" id="UP000005384">
    <property type="component" value="Unassembled WGS sequence"/>
</dbReference>
<evidence type="ECO:0000256" key="2">
    <source>
        <dbReference type="SAM" id="Phobius"/>
    </source>
</evidence>
<feature type="region of interest" description="Disordered" evidence="1">
    <location>
        <begin position="745"/>
        <end position="792"/>
    </location>
</feature>
<feature type="region of interest" description="Disordered" evidence="1">
    <location>
        <begin position="370"/>
        <end position="409"/>
    </location>
</feature>
<dbReference type="RefSeq" id="WP_006779278.1">
    <property type="nucleotide sequence ID" value="NZ_CP040506.1"/>
</dbReference>
<accession>G5ICV8</accession>
<evidence type="ECO:0008006" key="5">
    <source>
        <dbReference type="Google" id="ProtNLM"/>
    </source>
</evidence>